<dbReference type="RefSeq" id="WP_244052963.1">
    <property type="nucleotide sequence ID" value="NZ_BQNJ01000002.1"/>
</dbReference>
<protein>
    <submittedName>
        <fullName evidence="2">Uncharacterized protein</fullName>
    </submittedName>
</protein>
<feature type="transmembrane region" description="Helical" evidence="1">
    <location>
        <begin position="64"/>
        <end position="83"/>
    </location>
</feature>
<feature type="transmembrane region" description="Helical" evidence="1">
    <location>
        <begin position="6"/>
        <end position="28"/>
    </location>
</feature>
<name>A0AA37JJY5_9FIRM</name>
<dbReference type="Proteomes" id="UP001055091">
    <property type="component" value="Unassembled WGS sequence"/>
</dbReference>
<dbReference type="AlphaFoldDB" id="A0AA37JJY5"/>
<evidence type="ECO:0000313" key="3">
    <source>
        <dbReference type="Proteomes" id="UP001055091"/>
    </source>
</evidence>
<keyword evidence="1" id="KW-0472">Membrane</keyword>
<dbReference type="EMBL" id="BQNJ01000002">
    <property type="protein sequence ID" value="GKH02584.1"/>
    <property type="molecule type" value="Genomic_DNA"/>
</dbReference>
<feature type="transmembrane region" description="Helical" evidence="1">
    <location>
        <begin position="95"/>
        <end position="112"/>
    </location>
</feature>
<feature type="transmembrane region" description="Helical" evidence="1">
    <location>
        <begin position="179"/>
        <end position="199"/>
    </location>
</feature>
<feature type="transmembrane region" description="Helical" evidence="1">
    <location>
        <begin position="35"/>
        <end position="58"/>
    </location>
</feature>
<evidence type="ECO:0000256" key="1">
    <source>
        <dbReference type="SAM" id="Phobius"/>
    </source>
</evidence>
<reference evidence="2" key="1">
    <citation type="submission" date="2022-01" db="EMBL/GenBank/DDBJ databases">
        <title>Novel bile acid biosynthetic pathways are enriched in the microbiome of centenarians.</title>
        <authorList>
            <person name="Sato Y."/>
            <person name="Atarashi K."/>
            <person name="Plichta R.D."/>
            <person name="Arai Y."/>
            <person name="Sasajima S."/>
            <person name="Kearney M.S."/>
            <person name="Suda W."/>
            <person name="Takeshita K."/>
            <person name="Sasaki T."/>
            <person name="Okamoto S."/>
            <person name="Skelly N.A."/>
            <person name="Okamura Y."/>
            <person name="Vlamakis H."/>
            <person name="Li Y."/>
            <person name="Tanoue T."/>
            <person name="Takei H."/>
            <person name="Nittono H."/>
            <person name="Narushima S."/>
            <person name="Irie J."/>
            <person name="Itoh H."/>
            <person name="Moriya K."/>
            <person name="Sugiura Y."/>
            <person name="Suematsu M."/>
            <person name="Moritoki N."/>
            <person name="Shibata S."/>
            <person name="Littman R.D."/>
            <person name="Fischbach A.M."/>
            <person name="Uwamino Y."/>
            <person name="Inoue T."/>
            <person name="Honda A."/>
            <person name="Hattori M."/>
            <person name="Murai T."/>
            <person name="Xavier J.R."/>
            <person name="Hirose N."/>
            <person name="Honda K."/>
        </authorList>
    </citation>
    <scope>NUCLEOTIDE SEQUENCE</scope>
    <source>
        <strain evidence="2">CE91-St55</strain>
    </source>
</reference>
<proteinExistence type="predicted"/>
<comment type="caution">
    <text evidence="2">The sequence shown here is derived from an EMBL/GenBank/DDBJ whole genome shotgun (WGS) entry which is preliminary data.</text>
</comment>
<keyword evidence="1" id="KW-0812">Transmembrane</keyword>
<feature type="transmembrane region" description="Helical" evidence="1">
    <location>
        <begin position="150"/>
        <end position="167"/>
    </location>
</feature>
<evidence type="ECO:0000313" key="2">
    <source>
        <dbReference type="EMBL" id="GKH02584.1"/>
    </source>
</evidence>
<sequence length="205" mass="22887">MENFELIDNLFQIAVLLCACVAAGILAIRHRNRSLLMLSLAYACFAMGTIYYVLYLVIIGIWPQVFYVAEISWLAAWLFFLSVQILPGEGKKDRFSLPAGAAAAVIAAIAFLDHDFGPSYFVSALFSLTAGATMYLSVSHMQNGSLCRKRDLFMIICVTLQVLLYRVSGFTHDYTRFQLYYAVDLALTLSMAALLPLTLREVKRA</sequence>
<feature type="transmembrane region" description="Helical" evidence="1">
    <location>
        <begin position="118"/>
        <end position="138"/>
    </location>
</feature>
<accession>A0AA37JJY5</accession>
<keyword evidence="1" id="KW-1133">Transmembrane helix</keyword>
<gene>
    <name evidence="2" type="ORF">CE91St55_45650</name>
</gene>
<organism evidence="2 3">
    <name type="scientific">Hungatella hathewayi</name>
    <dbReference type="NCBI Taxonomy" id="154046"/>
    <lineage>
        <taxon>Bacteria</taxon>
        <taxon>Bacillati</taxon>
        <taxon>Bacillota</taxon>
        <taxon>Clostridia</taxon>
        <taxon>Lachnospirales</taxon>
        <taxon>Lachnospiraceae</taxon>
        <taxon>Hungatella</taxon>
    </lineage>
</organism>